<dbReference type="PANTHER" id="PTHR13132">
    <property type="entry name" value="ALPHA- 1,6 -FUCOSYLTRANSFERASE"/>
    <property type="match status" value="1"/>
</dbReference>
<feature type="compositionally biased region" description="Low complexity" evidence="1">
    <location>
        <begin position="148"/>
        <end position="161"/>
    </location>
</feature>
<sequence length="553" mass="61548">MTSRPASILIRKYTSPVIAYNADLTPRTPYSQVHVPDLDDEVDDSDLVLNQQSYPLLASSSPTRASAREKPQLSPGSPYESRNRALSRLSLGSRILGGAAALLLVLLGFIVYQRVQSYPSATSDPAKENLDAVPVVSKPTYSPGAIARPRPSSQSQSQPQPTHIVDAHRIDYSDYSMFPLEPLQYAAECWKMHQKPAPHPPYWEAGEHGVMDVAHDTSNPNVCSSTITYQLDGYVGLFADLALIAQVAALARERNRTLLIDDRYWNRGRWQDHFMSVRHTQPGPEPGCTPPPPEELVACPRLAKHWVVNSRTAKFHFSHGFDDQYHDAYSHGIDRLHPIFDMALTSLESTIIPNKFNSDLIRMARNEVGKPSYLAVHIRRGDRKPVSWKYRDGFVPLLDYLHGVEKAWQKINATSANKAIWLASDSVEAQRQFIDLLPAGVDTFGLSISSNPGLRSLQPSSAYRQVDWPSKAPSDRIQETRGVIVDFALLSGAWMPAAELGVWPEAVVCTISSNLCTLSAVPFGWELAFEKKLWVEIDNAGSIAPIWNAFELF</sequence>
<dbReference type="AlphaFoldDB" id="A0A164UKX8"/>
<dbReference type="OrthoDB" id="2392789at2759"/>
<dbReference type="Proteomes" id="UP000076722">
    <property type="component" value="Unassembled WGS sequence"/>
</dbReference>
<accession>A0A164UKX8</accession>
<reference evidence="3 4" key="1">
    <citation type="journal article" date="2016" name="Mol. Biol. Evol.">
        <title>Comparative Genomics of Early-Diverging Mushroom-Forming Fungi Provides Insights into the Origins of Lignocellulose Decay Capabilities.</title>
        <authorList>
            <person name="Nagy L.G."/>
            <person name="Riley R."/>
            <person name="Tritt A."/>
            <person name="Adam C."/>
            <person name="Daum C."/>
            <person name="Floudas D."/>
            <person name="Sun H."/>
            <person name="Yadav J.S."/>
            <person name="Pangilinan J."/>
            <person name="Larsson K.H."/>
            <person name="Matsuura K."/>
            <person name="Barry K."/>
            <person name="Labutti K."/>
            <person name="Kuo R."/>
            <person name="Ohm R.A."/>
            <person name="Bhattacharya S.S."/>
            <person name="Shirouzu T."/>
            <person name="Yoshinaga Y."/>
            <person name="Martin F.M."/>
            <person name="Grigoriev I.V."/>
            <person name="Hibbett D.S."/>
        </authorList>
    </citation>
    <scope>NUCLEOTIDE SEQUENCE [LARGE SCALE GENOMIC DNA]</scope>
    <source>
        <strain evidence="3 4">HHB9708</strain>
    </source>
</reference>
<evidence type="ECO:0000256" key="1">
    <source>
        <dbReference type="SAM" id="MobiDB-lite"/>
    </source>
</evidence>
<keyword evidence="2" id="KW-0472">Membrane</keyword>
<dbReference type="GO" id="GO:0046921">
    <property type="term" value="F:alpha-(1-&gt;6)-fucosyltransferase activity"/>
    <property type="evidence" value="ECO:0007669"/>
    <property type="project" value="TreeGrafter"/>
</dbReference>
<evidence type="ECO:0000313" key="4">
    <source>
        <dbReference type="Proteomes" id="UP000076722"/>
    </source>
</evidence>
<protein>
    <submittedName>
        <fullName evidence="3">Uncharacterized protein</fullName>
    </submittedName>
</protein>
<keyword evidence="2" id="KW-1133">Transmembrane helix</keyword>
<dbReference type="PANTHER" id="PTHR13132:SF29">
    <property type="entry name" value="ALPHA-(1,6)-FUCOSYLTRANSFERASE"/>
    <property type="match status" value="1"/>
</dbReference>
<feature type="region of interest" description="Disordered" evidence="1">
    <location>
        <begin position="141"/>
        <end position="162"/>
    </location>
</feature>
<evidence type="ECO:0000313" key="3">
    <source>
        <dbReference type="EMBL" id="KZS93327.1"/>
    </source>
</evidence>
<dbReference type="Gene3D" id="3.40.50.11350">
    <property type="match status" value="1"/>
</dbReference>
<feature type="transmembrane region" description="Helical" evidence="2">
    <location>
        <begin position="91"/>
        <end position="112"/>
    </location>
</feature>
<name>A0A164UKX8_9AGAM</name>
<keyword evidence="2" id="KW-0812">Transmembrane</keyword>
<organism evidence="3 4">
    <name type="scientific">Sistotremastrum niveocremeum HHB9708</name>
    <dbReference type="NCBI Taxonomy" id="1314777"/>
    <lineage>
        <taxon>Eukaryota</taxon>
        <taxon>Fungi</taxon>
        <taxon>Dikarya</taxon>
        <taxon>Basidiomycota</taxon>
        <taxon>Agaricomycotina</taxon>
        <taxon>Agaricomycetes</taxon>
        <taxon>Sistotremastrales</taxon>
        <taxon>Sistotremastraceae</taxon>
        <taxon>Sertulicium</taxon>
        <taxon>Sertulicium niveocremeum</taxon>
    </lineage>
</organism>
<feature type="region of interest" description="Disordered" evidence="1">
    <location>
        <begin position="58"/>
        <end position="81"/>
    </location>
</feature>
<dbReference type="EMBL" id="KV419407">
    <property type="protein sequence ID" value="KZS93327.1"/>
    <property type="molecule type" value="Genomic_DNA"/>
</dbReference>
<evidence type="ECO:0000256" key="2">
    <source>
        <dbReference type="SAM" id="Phobius"/>
    </source>
</evidence>
<dbReference type="GO" id="GO:0006487">
    <property type="term" value="P:protein N-linked glycosylation"/>
    <property type="evidence" value="ECO:0007669"/>
    <property type="project" value="TreeGrafter"/>
</dbReference>
<proteinExistence type="predicted"/>
<keyword evidence="4" id="KW-1185">Reference proteome</keyword>
<gene>
    <name evidence="3" type="ORF">SISNIDRAFT_454486</name>
</gene>